<feature type="chain" id="PRO_5035457144" description="Secreted protein" evidence="1">
    <location>
        <begin position="18"/>
        <end position="86"/>
    </location>
</feature>
<dbReference type="Proteomes" id="UP000838878">
    <property type="component" value="Chromosome 1"/>
</dbReference>
<name>A0A8J9U441_9NEOP</name>
<dbReference type="EMBL" id="OV170221">
    <property type="protein sequence ID" value="CAH0713059.1"/>
    <property type="molecule type" value="Genomic_DNA"/>
</dbReference>
<proteinExistence type="predicted"/>
<dbReference type="OrthoDB" id="19653at2759"/>
<evidence type="ECO:0008006" key="4">
    <source>
        <dbReference type="Google" id="ProtNLM"/>
    </source>
</evidence>
<evidence type="ECO:0000256" key="1">
    <source>
        <dbReference type="SAM" id="SignalP"/>
    </source>
</evidence>
<protein>
    <recommendedName>
        <fullName evidence="4">Secreted protein</fullName>
    </recommendedName>
</protein>
<accession>A0A8J9U441</accession>
<sequence length="86" mass="10077">MYWVILWSLWAARLVRQPTVPVRVTGGWLRGDVAHDGSHKKYMAVPYATHPAKRFLVRILVLLFEMSSDYYYKCDSLYVGFCHILL</sequence>
<evidence type="ECO:0000313" key="3">
    <source>
        <dbReference type="Proteomes" id="UP000838878"/>
    </source>
</evidence>
<organism evidence="2 3">
    <name type="scientific">Brenthis ino</name>
    <name type="common">lesser marbled fritillary</name>
    <dbReference type="NCBI Taxonomy" id="405034"/>
    <lineage>
        <taxon>Eukaryota</taxon>
        <taxon>Metazoa</taxon>
        <taxon>Ecdysozoa</taxon>
        <taxon>Arthropoda</taxon>
        <taxon>Hexapoda</taxon>
        <taxon>Insecta</taxon>
        <taxon>Pterygota</taxon>
        <taxon>Neoptera</taxon>
        <taxon>Endopterygota</taxon>
        <taxon>Lepidoptera</taxon>
        <taxon>Glossata</taxon>
        <taxon>Ditrysia</taxon>
        <taxon>Papilionoidea</taxon>
        <taxon>Nymphalidae</taxon>
        <taxon>Heliconiinae</taxon>
        <taxon>Argynnini</taxon>
        <taxon>Brenthis</taxon>
    </lineage>
</organism>
<keyword evidence="3" id="KW-1185">Reference proteome</keyword>
<gene>
    <name evidence="2" type="ORF">BINO364_LOCUS256</name>
</gene>
<feature type="signal peptide" evidence="1">
    <location>
        <begin position="1"/>
        <end position="17"/>
    </location>
</feature>
<keyword evidence="1" id="KW-0732">Signal</keyword>
<evidence type="ECO:0000313" key="2">
    <source>
        <dbReference type="EMBL" id="CAH0713059.1"/>
    </source>
</evidence>
<feature type="non-terminal residue" evidence="2">
    <location>
        <position position="86"/>
    </location>
</feature>
<reference evidence="2" key="1">
    <citation type="submission" date="2021-12" db="EMBL/GenBank/DDBJ databases">
        <authorList>
            <person name="Martin H S."/>
        </authorList>
    </citation>
    <scope>NUCLEOTIDE SEQUENCE</scope>
</reference>
<dbReference type="AlphaFoldDB" id="A0A8J9U441"/>